<dbReference type="GO" id="GO:0003677">
    <property type="term" value="F:DNA binding"/>
    <property type="evidence" value="ECO:0007669"/>
    <property type="project" value="UniProtKB-KW"/>
</dbReference>
<keyword evidence="3" id="KW-0804">Transcription</keyword>
<dbReference type="PANTHER" id="PTHR30136">
    <property type="entry name" value="HELIX-TURN-HELIX TRANSCRIPTIONAL REGULATOR, ICLR FAMILY"/>
    <property type="match status" value="1"/>
</dbReference>
<dbReference type="InterPro" id="IPR050707">
    <property type="entry name" value="HTH_MetabolicPath_Reg"/>
</dbReference>
<dbReference type="Gene3D" id="3.30.450.40">
    <property type="match status" value="1"/>
</dbReference>
<dbReference type="OrthoDB" id="156285at2"/>
<dbReference type="SMART" id="SM00346">
    <property type="entry name" value="HTH_ICLR"/>
    <property type="match status" value="1"/>
</dbReference>
<gene>
    <name evidence="6" type="ORF">A6F49_08350</name>
</gene>
<organism evidence="6 7">
    <name type="scientific">Enteractinococcus helveticum</name>
    <dbReference type="NCBI Taxonomy" id="1837282"/>
    <lineage>
        <taxon>Bacteria</taxon>
        <taxon>Bacillati</taxon>
        <taxon>Actinomycetota</taxon>
        <taxon>Actinomycetes</taxon>
        <taxon>Micrococcales</taxon>
        <taxon>Micrococcaceae</taxon>
    </lineage>
</organism>
<dbReference type="STRING" id="1837282.A6F49_08350"/>
<reference evidence="6 7" key="1">
    <citation type="submission" date="2016-04" db="EMBL/GenBank/DDBJ databases">
        <title>First whole genome shotgun sequence of the bacterium Enteractinococcus sp. strain UASWS1574.</title>
        <authorList>
            <person name="Crovadore J."/>
            <person name="Chablais R."/>
            <person name="Lefort F."/>
        </authorList>
    </citation>
    <scope>NUCLEOTIDE SEQUENCE [LARGE SCALE GENOMIC DNA]</scope>
    <source>
        <strain evidence="6 7">UASWS1574</strain>
    </source>
</reference>
<sequence length="239" mass="25084">MSEPAGGSLSLTLSRGIQLLEFVCAADVPPTIGEVAQQLGVHRSAAYRLLRTLEAHYLLRRDDAGKILPAAGLTNLARGVENSLQTVGLPIMTKIADALEMSCFIAVAQGTDCFTLLTVEATTSHAVTQHPGTRHHLDRGAPGVALLSGLSEQQRADLEGLELSEKAQADLLQAQTDGYASSFDEVIPGVGSVAVPLLVAGQLPASLAVVFPRQEVDEAHIVNLLRQGAQAIIDRLGAA</sequence>
<dbReference type="Proteomes" id="UP000078292">
    <property type="component" value="Unassembled WGS sequence"/>
</dbReference>
<dbReference type="PROSITE" id="PS51077">
    <property type="entry name" value="HTH_ICLR"/>
    <property type="match status" value="1"/>
</dbReference>
<comment type="caution">
    <text evidence="6">The sequence shown here is derived from an EMBL/GenBank/DDBJ whole genome shotgun (WGS) entry which is preliminary data.</text>
</comment>
<keyword evidence="7" id="KW-1185">Reference proteome</keyword>
<dbReference type="PANTHER" id="PTHR30136:SF24">
    <property type="entry name" value="HTH-TYPE TRANSCRIPTIONAL REPRESSOR ALLR"/>
    <property type="match status" value="1"/>
</dbReference>
<evidence type="ECO:0000259" key="5">
    <source>
        <dbReference type="PROSITE" id="PS51078"/>
    </source>
</evidence>
<evidence type="ECO:0000313" key="7">
    <source>
        <dbReference type="Proteomes" id="UP000078292"/>
    </source>
</evidence>
<dbReference type="SUPFAM" id="SSF46785">
    <property type="entry name" value="Winged helix' DNA-binding domain"/>
    <property type="match status" value="1"/>
</dbReference>
<evidence type="ECO:0000256" key="2">
    <source>
        <dbReference type="ARBA" id="ARBA00023125"/>
    </source>
</evidence>
<dbReference type="EMBL" id="LXEY01000016">
    <property type="protein sequence ID" value="OAV61448.1"/>
    <property type="molecule type" value="Genomic_DNA"/>
</dbReference>
<keyword evidence="1" id="KW-0805">Transcription regulation</keyword>
<dbReference type="GO" id="GO:0003700">
    <property type="term" value="F:DNA-binding transcription factor activity"/>
    <property type="evidence" value="ECO:0007669"/>
    <property type="project" value="TreeGrafter"/>
</dbReference>
<keyword evidence="2" id="KW-0238">DNA-binding</keyword>
<dbReference type="InterPro" id="IPR029016">
    <property type="entry name" value="GAF-like_dom_sf"/>
</dbReference>
<dbReference type="Gene3D" id="1.10.10.10">
    <property type="entry name" value="Winged helix-like DNA-binding domain superfamily/Winged helix DNA-binding domain"/>
    <property type="match status" value="1"/>
</dbReference>
<dbReference type="InterPro" id="IPR014757">
    <property type="entry name" value="Tscrpt_reg_IclR_C"/>
</dbReference>
<feature type="domain" description="IclR-ED" evidence="5">
    <location>
        <begin position="72"/>
        <end position="238"/>
    </location>
</feature>
<dbReference type="RefSeq" id="WP_043057663.1">
    <property type="nucleotide sequence ID" value="NZ_LXEY01000016.1"/>
</dbReference>
<dbReference type="InterPro" id="IPR005471">
    <property type="entry name" value="Tscrpt_reg_IclR_N"/>
</dbReference>
<evidence type="ECO:0000313" key="6">
    <source>
        <dbReference type="EMBL" id="OAV61448.1"/>
    </source>
</evidence>
<dbReference type="SUPFAM" id="SSF55781">
    <property type="entry name" value="GAF domain-like"/>
    <property type="match status" value="1"/>
</dbReference>
<evidence type="ECO:0000256" key="1">
    <source>
        <dbReference type="ARBA" id="ARBA00023015"/>
    </source>
</evidence>
<name>A0A1B7M042_9MICC</name>
<dbReference type="Pfam" id="PF01614">
    <property type="entry name" value="IclR_C"/>
    <property type="match status" value="1"/>
</dbReference>
<dbReference type="InterPro" id="IPR036390">
    <property type="entry name" value="WH_DNA-bd_sf"/>
</dbReference>
<evidence type="ECO:0000256" key="3">
    <source>
        <dbReference type="ARBA" id="ARBA00023163"/>
    </source>
</evidence>
<evidence type="ECO:0000259" key="4">
    <source>
        <dbReference type="PROSITE" id="PS51077"/>
    </source>
</evidence>
<evidence type="ECO:0008006" key="8">
    <source>
        <dbReference type="Google" id="ProtNLM"/>
    </source>
</evidence>
<dbReference type="Pfam" id="PF09339">
    <property type="entry name" value="HTH_IclR"/>
    <property type="match status" value="1"/>
</dbReference>
<feature type="domain" description="HTH iclR-type" evidence="4">
    <location>
        <begin position="10"/>
        <end position="72"/>
    </location>
</feature>
<dbReference type="GO" id="GO:0045892">
    <property type="term" value="P:negative regulation of DNA-templated transcription"/>
    <property type="evidence" value="ECO:0007669"/>
    <property type="project" value="TreeGrafter"/>
</dbReference>
<protein>
    <recommendedName>
        <fullName evidence="8">ArsR family transcriptional regulator</fullName>
    </recommendedName>
</protein>
<dbReference type="InterPro" id="IPR036388">
    <property type="entry name" value="WH-like_DNA-bd_sf"/>
</dbReference>
<dbReference type="AlphaFoldDB" id="A0A1B7M042"/>
<accession>A0A1B7M042</accession>
<dbReference type="PROSITE" id="PS51078">
    <property type="entry name" value="ICLR_ED"/>
    <property type="match status" value="1"/>
</dbReference>
<proteinExistence type="predicted"/>